<feature type="compositionally biased region" description="Pro residues" evidence="1">
    <location>
        <begin position="189"/>
        <end position="203"/>
    </location>
</feature>
<evidence type="ECO:0000313" key="3">
    <source>
        <dbReference type="EMBL" id="KFI18425.1"/>
    </source>
</evidence>
<sequence>MRILLLLCGLIPVITLGGIYKYVTPDGNVEYSDQPREGAVELTTMPLQTYSPPPLPKNMEAADQTKANAMVSHRLSILAPQDDATVRENTGKVEVALQVEPPLEVDSDYRLQLLLDGQSVGKTKTNLRYTLTNVDRGSHTLQAKLLDRAGAPIAHSETITFHMRRMSILFHGNNQPGGVQRAPRAPQMPRMPGPPNPGGAPTP</sequence>
<protein>
    <recommendedName>
        <fullName evidence="2">DUF4124 domain-containing protein</fullName>
    </recommendedName>
</protein>
<proteinExistence type="predicted"/>
<evidence type="ECO:0000256" key="1">
    <source>
        <dbReference type="SAM" id="MobiDB-lite"/>
    </source>
</evidence>
<reference evidence="3 4" key="1">
    <citation type="submission" date="2014-07" db="EMBL/GenBank/DDBJ databases">
        <title>Comparative analysis of Nitrosococcus oceani genome inventories of strains from Pacific and Atlantic gyres.</title>
        <authorList>
            <person name="Lim C.K."/>
            <person name="Wang L."/>
            <person name="Sayavedra-Soto L.A."/>
            <person name="Klotz M.G."/>
        </authorList>
    </citation>
    <scope>NUCLEOTIDE SEQUENCE [LARGE SCALE GENOMIC DNA]</scope>
    <source>
        <strain evidence="3 4">C-27</strain>
    </source>
</reference>
<evidence type="ECO:0000259" key="2">
    <source>
        <dbReference type="Pfam" id="PF13511"/>
    </source>
</evidence>
<dbReference type="InterPro" id="IPR013783">
    <property type="entry name" value="Ig-like_fold"/>
</dbReference>
<dbReference type="OrthoDB" id="7062774at2"/>
<dbReference type="EMBL" id="JPGN01000080">
    <property type="protein sequence ID" value="KFI18425.1"/>
    <property type="molecule type" value="Genomic_DNA"/>
</dbReference>
<dbReference type="AlphaFoldDB" id="A0A0E2Z4I1"/>
<dbReference type="Pfam" id="PF13511">
    <property type="entry name" value="DUF4124"/>
    <property type="match status" value="1"/>
</dbReference>
<name>A0A0E2Z4I1_9GAMM</name>
<organism evidence="3 4">
    <name type="scientific">Nitrosococcus oceani C-27</name>
    <dbReference type="NCBI Taxonomy" id="314279"/>
    <lineage>
        <taxon>Bacteria</taxon>
        <taxon>Pseudomonadati</taxon>
        <taxon>Pseudomonadota</taxon>
        <taxon>Gammaproteobacteria</taxon>
        <taxon>Chromatiales</taxon>
        <taxon>Chromatiaceae</taxon>
        <taxon>Nitrosococcus</taxon>
    </lineage>
</organism>
<dbReference type="Gene3D" id="2.60.40.10">
    <property type="entry name" value="Immunoglobulins"/>
    <property type="match status" value="1"/>
</dbReference>
<dbReference type="HOGENOM" id="CLU_110739_0_1_6"/>
<dbReference type="Proteomes" id="UP000028839">
    <property type="component" value="Unassembled WGS sequence"/>
</dbReference>
<feature type="domain" description="DUF4124" evidence="2">
    <location>
        <begin position="6"/>
        <end position="56"/>
    </location>
</feature>
<evidence type="ECO:0000313" key="4">
    <source>
        <dbReference type="Proteomes" id="UP000028839"/>
    </source>
</evidence>
<feature type="region of interest" description="Disordered" evidence="1">
    <location>
        <begin position="171"/>
        <end position="203"/>
    </location>
</feature>
<comment type="caution">
    <text evidence="3">The sequence shown here is derived from an EMBL/GenBank/DDBJ whole genome shotgun (WGS) entry which is preliminary data.</text>
</comment>
<gene>
    <name evidence="3" type="ORF">IB75_14080</name>
</gene>
<accession>A0A0E2Z4I1</accession>
<dbReference type="InterPro" id="IPR025392">
    <property type="entry name" value="DUF4124"/>
</dbReference>